<dbReference type="GO" id="GO:0032259">
    <property type="term" value="P:methylation"/>
    <property type="evidence" value="ECO:0007669"/>
    <property type="project" value="UniProtKB-KW"/>
</dbReference>
<reference evidence="1" key="1">
    <citation type="submission" date="2023-04" db="EMBL/GenBank/DDBJ databases">
        <title>Four porcine-derived lactic acid bacteria strains analyses and their evaluation as potential probiotics based on genomics.</title>
        <authorList>
            <person name="Niu D."/>
        </authorList>
    </citation>
    <scope>NUCLEOTIDE SEQUENCE</scope>
    <source>
        <strain evidence="1">ZSB1</strain>
    </source>
</reference>
<keyword evidence="1" id="KW-0489">Methyltransferase</keyword>
<dbReference type="RefSeq" id="WP_010688269.1">
    <property type="nucleotide sequence ID" value="NZ_CABIZJ010000002.1"/>
</dbReference>
<proteinExistence type="predicted"/>
<organism evidence="1 2">
    <name type="scientific">Ligilactobacillus animalis</name>
    <dbReference type="NCBI Taxonomy" id="1605"/>
    <lineage>
        <taxon>Bacteria</taxon>
        <taxon>Bacillati</taxon>
        <taxon>Bacillota</taxon>
        <taxon>Bacilli</taxon>
        <taxon>Lactobacillales</taxon>
        <taxon>Lactobacillaceae</taxon>
        <taxon>Ligilactobacillus</taxon>
    </lineage>
</organism>
<sequence length="251" mass="28607">MEEQLFKNKDRIVELGEVFTPKETVIQMLNLPGVKEQTELLTSTFLEPSAGEGAFLTELLQRKMRVAFKKSSTLEEYEDNILVGLSTLYGIELMEDNVEMLVMQMNTIFQQNYQEGIKSFNGTVNDKVIKSAMVIIQANMAQGNALTKLDSSGKHLMFSEWKLLPKQEGSRQQVQRTEFKFEDIIAGETEPSDISPVGGFEVVEEISLFDFLDDEEDQKELAIQLEEEVKKVYLPVPIVDVYQKILRVEGH</sequence>
<dbReference type="Gene3D" id="3.40.50.150">
    <property type="entry name" value="Vaccinia Virus protein VP39"/>
    <property type="match status" value="1"/>
</dbReference>
<dbReference type="REBASE" id="718872">
    <property type="entry name" value="M.Lan1ORF8370P"/>
</dbReference>
<dbReference type="SUPFAM" id="SSF53335">
    <property type="entry name" value="S-adenosyl-L-methionine-dependent methyltransferases"/>
    <property type="match status" value="1"/>
</dbReference>
<name>A0AAJ6FM81_9LACO</name>
<keyword evidence="1" id="KW-0808">Transferase</keyword>
<dbReference type="EMBL" id="CP123751">
    <property type="protein sequence ID" value="WHQ79944.1"/>
    <property type="molecule type" value="Genomic_DNA"/>
</dbReference>
<dbReference type="Proteomes" id="UP001238155">
    <property type="component" value="Chromosome"/>
</dbReference>
<dbReference type="AlphaFoldDB" id="A0AAJ6FM81"/>
<evidence type="ECO:0000313" key="2">
    <source>
        <dbReference type="Proteomes" id="UP001238155"/>
    </source>
</evidence>
<evidence type="ECO:0000313" key="1">
    <source>
        <dbReference type="EMBL" id="WHQ79944.1"/>
    </source>
</evidence>
<gene>
    <name evidence="1" type="ORF">QFF56_08370</name>
</gene>
<protein>
    <submittedName>
        <fullName evidence="1">DNA methyltransferase</fullName>
    </submittedName>
</protein>
<accession>A0AAJ6FM81</accession>
<dbReference type="InterPro" id="IPR029063">
    <property type="entry name" value="SAM-dependent_MTases_sf"/>
</dbReference>
<dbReference type="GO" id="GO:0008168">
    <property type="term" value="F:methyltransferase activity"/>
    <property type="evidence" value="ECO:0007669"/>
    <property type="project" value="UniProtKB-KW"/>
</dbReference>